<accession>A0A5J5J254</accession>
<proteinExistence type="predicted"/>
<comment type="caution">
    <text evidence="1">The sequence shown here is derived from an EMBL/GenBank/DDBJ whole genome shotgun (WGS) entry which is preliminary data.</text>
</comment>
<dbReference type="AlphaFoldDB" id="A0A5J5J254"/>
<dbReference type="EMBL" id="VYSA01000002">
    <property type="protein sequence ID" value="KAA9108457.1"/>
    <property type="molecule type" value="Genomic_DNA"/>
</dbReference>
<evidence type="ECO:0000313" key="2">
    <source>
        <dbReference type="Proteomes" id="UP000325827"/>
    </source>
</evidence>
<evidence type="ECO:0000313" key="1">
    <source>
        <dbReference type="EMBL" id="KAA9108457.1"/>
    </source>
</evidence>
<reference evidence="2" key="1">
    <citation type="submission" date="2019-09" db="EMBL/GenBank/DDBJ databases">
        <title>Mumia zhuanghuii sp. nov. isolated from the intestinal contents of plateau pika (Ochotona curzoniae) in the Qinghai-Tibet plateau of China.</title>
        <authorList>
            <person name="Tian Z."/>
        </authorList>
    </citation>
    <scope>NUCLEOTIDE SEQUENCE [LARGE SCALE GENOMIC DNA]</scope>
    <source>
        <strain evidence="2">JCM 30598</strain>
    </source>
</reference>
<sequence length="343" mass="37952">MEWTDQVGHGDWIRARLDAATPTMHSVVPHGYPAYARVLHRPHVVRLPGRPVPTQDEWMRMPEAERQRLSDAMVYGPTTWAETARAFGTVVHSEAQWNRLVRTSAGDWQHALAPDGREFEAPTAGQLDPDLVAAVARHLAAHTTTPDDVFVTIWEGWGGLTGFFGQSPGRTFMQLAAHDQTASATRAEDAERRAADAAVYAQHNAMLGRSIHDSFNTVLGQPTWQPGILSDEISRGARLRLPARDHILFHGRIDELADPEWAASVPWRDPERERLGLEPAAESPSLVWPADRAWTMVTEVDFDSTIVGGSAELIRAIVADPLLEALRLEEGADLSWDADGINR</sequence>
<gene>
    <name evidence="1" type="ORF">F6B43_13885</name>
</gene>
<keyword evidence="2" id="KW-1185">Reference proteome</keyword>
<name>A0A5J5J254_9MICO</name>
<organism evidence="1 2">
    <name type="scientific">Microbacterium rhizomatis</name>
    <dbReference type="NCBI Taxonomy" id="1631477"/>
    <lineage>
        <taxon>Bacteria</taxon>
        <taxon>Bacillati</taxon>
        <taxon>Actinomycetota</taxon>
        <taxon>Actinomycetes</taxon>
        <taxon>Micrococcales</taxon>
        <taxon>Microbacteriaceae</taxon>
        <taxon>Microbacterium</taxon>
    </lineage>
</organism>
<protein>
    <submittedName>
        <fullName evidence="1">Uncharacterized protein</fullName>
    </submittedName>
</protein>
<dbReference type="OrthoDB" id="2426596at2"/>
<dbReference type="RefSeq" id="WP_150449489.1">
    <property type="nucleotide sequence ID" value="NZ_VYSA01000002.1"/>
</dbReference>
<dbReference type="Proteomes" id="UP000325827">
    <property type="component" value="Unassembled WGS sequence"/>
</dbReference>